<name>A0A1F4VFY2_UNCKA</name>
<sequence>MKFLINVSHLANFYFFIQNLSEWHFSNIKPYNVFWEKTIGPFSEEEKEALSRFKTIRQNYPYENKTFDFDGFFYSQNDWFFGIKKHIKKSEYVDLNDIFHLFCNKFDKLYSLEKESLYKWQECLVDYLKDINDQQKIFEELSIIYSVISPPKNFRVNLYVLISAPGGMGGSADDESKRITLEVSRSSLQNLPQAAGNIWHEIIHIYFDKKHFRKLLNDYFGDDAEMIRVVNELTAAALFPGILGRKFFNNPKKETIYYRYVNKEQSEEILSLMQTYLYGRKPLDDIYIQRICEVLNKKAPHTVSV</sequence>
<evidence type="ECO:0000313" key="1">
    <source>
        <dbReference type="EMBL" id="OGC56196.1"/>
    </source>
</evidence>
<evidence type="ECO:0000313" key="2">
    <source>
        <dbReference type="Proteomes" id="UP000177763"/>
    </source>
</evidence>
<accession>A0A1F4VFY2</accession>
<gene>
    <name evidence="1" type="ORF">A3H26_03210</name>
</gene>
<organism evidence="1 2">
    <name type="scientific">candidate division WWE3 bacterium RIFCSPLOWO2_12_FULL_36_10</name>
    <dbReference type="NCBI Taxonomy" id="1802630"/>
    <lineage>
        <taxon>Bacteria</taxon>
        <taxon>Katanobacteria</taxon>
    </lineage>
</organism>
<dbReference type="AlphaFoldDB" id="A0A1F4VFY2"/>
<evidence type="ECO:0008006" key="3">
    <source>
        <dbReference type="Google" id="ProtNLM"/>
    </source>
</evidence>
<reference evidence="1 2" key="1">
    <citation type="journal article" date="2016" name="Nat. Commun.">
        <title>Thousands of microbial genomes shed light on interconnected biogeochemical processes in an aquifer system.</title>
        <authorList>
            <person name="Anantharaman K."/>
            <person name="Brown C.T."/>
            <person name="Hug L.A."/>
            <person name="Sharon I."/>
            <person name="Castelle C.J."/>
            <person name="Probst A.J."/>
            <person name="Thomas B.C."/>
            <person name="Singh A."/>
            <person name="Wilkins M.J."/>
            <person name="Karaoz U."/>
            <person name="Brodie E.L."/>
            <person name="Williams K.H."/>
            <person name="Hubbard S.S."/>
            <person name="Banfield J.F."/>
        </authorList>
    </citation>
    <scope>NUCLEOTIDE SEQUENCE [LARGE SCALE GENOMIC DNA]</scope>
</reference>
<protein>
    <recommendedName>
        <fullName evidence="3">DUF2268 domain-containing protein</fullName>
    </recommendedName>
</protein>
<proteinExistence type="predicted"/>
<dbReference type="Proteomes" id="UP000177763">
    <property type="component" value="Unassembled WGS sequence"/>
</dbReference>
<comment type="caution">
    <text evidence="1">The sequence shown here is derived from an EMBL/GenBank/DDBJ whole genome shotgun (WGS) entry which is preliminary data.</text>
</comment>
<dbReference type="EMBL" id="MEVN01000045">
    <property type="protein sequence ID" value="OGC56196.1"/>
    <property type="molecule type" value="Genomic_DNA"/>
</dbReference>